<dbReference type="Proteomes" id="UP001148018">
    <property type="component" value="Unassembled WGS sequence"/>
</dbReference>
<proteinExistence type="predicted"/>
<protein>
    <submittedName>
        <fullName evidence="2">Uncharacterized protein</fullName>
    </submittedName>
</protein>
<evidence type="ECO:0000313" key="2">
    <source>
        <dbReference type="EMBL" id="KAJ3593110.1"/>
    </source>
</evidence>
<gene>
    <name evidence="2" type="ORF">NHX12_005447</name>
</gene>
<keyword evidence="3" id="KW-1185">Reference proteome</keyword>
<dbReference type="EMBL" id="JANIIK010000112">
    <property type="protein sequence ID" value="KAJ3593110.1"/>
    <property type="molecule type" value="Genomic_DNA"/>
</dbReference>
<feature type="region of interest" description="Disordered" evidence="1">
    <location>
        <begin position="1"/>
        <end position="33"/>
    </location>
</feature>
<name>A0A9Q0ICB1_9TELE</name>
<evidence type="ECO:0000313" key="3">
    <source>
        <dbReference type="Proteomes" id="UP001148018"/>
    </source>
</evidence>
<organism evidence="2 3">
    <name type="scientific">Muraenolepis orangiensis</name>
    <name type="common">Patagonian moray cod</name>
    <dbReference type="NCBI Taxonomy" id="630683"/>
    <lineage>
        <taxon>Eukaryota</taxon>
        <taxon>Metazoa</taxon>
        <taxon>Chordata</taxon>
        <taxon>Craniata</taxon>
        <taxon>Vertebrata</taxon>
        <taxon>Euteleostomi</taxon>
        <taxon>Actinopterygii</taxon>
        <taxon>Neopterygii</taxon>
        <taxon>Teleostei</taxon>
        <taxon>Neoteleostei</taxon>
        <taxon>Acanthomorphata</taxon>
        <taxon>Zeiogadaria</taxon>
        <taxon>Gadariae</taxon>
        <taxon>Gadiformes</taxon>
        <taxon>Muraenolepidoidei</taxon>
        <taxon>Muraenolepididae</taxon>
        <taxon>Muraenolepis</taxon>
    </lineage>
</organism>
<reference evidence="2" key="1">
    <citation type="submission" date="2022-07" db="EMBL/GenBank/DDBJ databases">
        <title>Chromosome-level genome of Muraenolepis orangiensis.</title>
        <authorList>
            <person name="Kim J."/>
        </authorList>
    </citation>
    <scope>NUCLEOTIDE SEQUENCE</scope>
    <source>
        <strain evidence="2">KU_S4_2022</strain>
        <tissue evidence="2">Muscle</tissue>
    </source>
</reference>
<comment type="caution">
    <text evidence="2">The sequence shown here is derived from an EMBL/GenBank/DDBJ whole genome shotgun (WGS) entry which is preliminary data.</text>
</comment>
<accession>A0A9Q0ICB1</accession>
<sequence length="177" mass="19479">MDQLEDTGMEQSRHQQLEKVSPPTGGLPPSVHHPIPELEVGPMRVVHLHLRARGRHLWPCWSMTLLQPASHSPQCAICSLVLSQLLTGQRQPPFITAGMHSCHHALALLLLPLTVPALHRCTRTPGESISVAMLTARPVLHLKVVLLQSLQPPGHLVLWVPETQEPGEETSGDLWIG</sequence>
<dbReference type="AlphaFoldDB" id="A0A9Q0ICB1"/>
<evidence type="ECO:0000256" key="1">
    <source>
        <dbReference type="SAM" id="MobiDB-lite"/>
    </source>
</evidence>